<dbReference type="Gene3D" id="3.30.1330.40">
    <property type="entry name" value="RutC-like"/>
    <property type="match status" value="1"/>
</dbReference>
<protein>
    <submittedName>
        <fullName evidence="1">RidA family protein</fullName>
    </submittedName>
</protein>
<dbReference type="InterPro" id="IPR035959">
    <property type="entry name" value="RutC-like_sf"/>
</dbReference>
<dbReference type="AlphaFoldDB" id="A0A5N8XCX2"/>
<dbReference type="SUPFAM" id="SSF55298">
    <property type="entry name" value="YjgF-like"/>
    <property type="match status" value="1"/>
</dbReference>
<keyword evidence="2" id="KW-1185">Reference proteome</keyword>
<evidence type="ECO:0000313" key="1">
    <source>
        <dbReference type="EMBL" id="MPY56375.1"/>
    </source>
</evidence>
<organism evidence="1 2">
    <name type="scientific">Streptomyces spongiae</name>
    <dbReference type="NCBI Taxonomy" id="565072"/>
    <lineage>
        <taxon>Bacteria</taxon>
        <taxon>Bacillati</taxon>
        <taxon>Actinomycetota</taxon>
        <taxon>Actinomycetes</taxon>
        <taxon>Kitasatosporales</taxon>
        <taxon>Streptomycetaceae</taxon>
        <taxon>Streptomyces</taxon>
    </lineage>
</organism>
<dbReference type="PANTHER" id="PTHR43857:SF1">
    <property type="entry name" value="YJGH FAMILY PROTEIN"/>
    <property type="match status" value="1"/>
</dbReference>
<reference evidence="1 2" key="1">
    <citation type="submission" date="2019-07" db="EMBL/GenBank/DDBJ databases">
        <title>New species of Amycolatopsis and Streptomyces.</title>
        <authorList>
            <person name="Duangmal K."/>
            <person name="Teo W.F.A."/>
            <person name="Lipun K."/>
        </authorList>
    </citation>
    <scope>NUCLEOTIDE SEQUENCE [LARGE SCALE GENOMIC DNA]</scope>
    <source>
        <strain evidence="1 2">NBRC 106415</strain>
    </source>
</reference>
<dbReference type="CDD" id="cd00448">
    <property type="entry name" value="YjgF_YER057c_UK114_family"/>
    <property type="match status" value="1"/>
</dbReference>
<evidence type="ECO:0000313" key="2">
    <source>
        <dbReference type="Proteomes" id="UP000400924"/>
    </source>
</evidence>
<gene>
    <name evidence="1" type="ORF">FNH08_04040</name>
</gene>
<dbReference type="OrthoDB" id="9799840at2"/>
<dbReference type="Pfam" id="PF01042">
    <property type="entry name" value="Ribonuc_L-PSP"/>
    <property type="match status" value="1"/>
</dbReference>
<dbReference type="RefSeq" id="WP_152769844.1">
    <property type="nucleotide sequence ID" value="NZ_VJZC01000014.1"/>
</dbReference>
<sequence>MPVIDYLKPEKLYRPRGFVHVTVSTGARAIHVGGQISIDVEGEFQHVGDYRGQMNLAMANLFNAVEGAGASLADIARIGIYVVDYGPEADAAVFAGFGDAVAEREFRTPALVLLGVSALGHQHALVEVDGVAYA</sequence>
<dbReference type="InterPro" id="IPR006175">
    <property type="entry name" value="YjgF/YER057c/UK114"/>
</dbReference>
<accession>A0A5N8XCX2</accession>
<comment type="caution">
    <text evidence="1">The sequence shown here is derived from an EMBL/GenBank/DDBJ whole genome shotgun (WGS) entry which is preliminary data.</text>
</comment>
<dbReference type="EMBL" id="VJZC01000014">
    <property type="protein sequence ID" value="MPY56375.1"/>
    <property type="molecule type" value="Genomic_DNA"/>
</dbReference>
<dbReference type="Proteomes" id="UP000400924">
    <property type="component" value="Unassembled WGS sequence"/>
</dbReference>
<dbReference type="PANTHER" id="PTHR43857">
    <property type="entry name" value="BLR7761 PROTEIN"/>
    <property type="match status" value="1"/>
</dbReference>
<proteinExistence type="predicted"/>
<name>A0A5N8XCX2_9ACTN</name>